<dbReference type="HOGENOM" id="CLU_1316865_0_0_1"/>
<organism evidence="1 2">
    <name type="scientific">Rhodnius prolixus</name>
    <name type="common">Triatomid bug</name>
    <dbReference type="NCBI Taxonomy" id="13249"/>
    <lineage>
        <taxon>Eukaryota</taxon>
        <taxon>Metazoa</taxon>
        <taxon>Ecdysozoa</taxon>
        <taxon>Arthropoda</taxon>
        <taxon>Hexapoda</taxon>
        <taxon>Insecta</taxon>
        <taxon>Pterygota</taxon>
        <taxon>Neoptera</taxon>
        <taxon>Paraneoptera</taxon>
        <taxon>Hemiptera</taxon>
        <taxon>Heteroptera</taxon>
        <taxon>Panheteroptera</taxon>
        <taxon>Cimicomorpha</taxon>
        <taxon>Reduviidae</taxon>
        <taxon>Triatominae</taxon>
        <taxon>Rhodnius</taxon>
    </lineage>
</organism>
<keyword evidence="2" id="KW-1185">Reference proteome</keyword>
<evidence type="ECO:0000313" key="1">
    <source>
        <dbReference type="EnsemblMetazoa" id="RPRC015279-PA"/>
    </source>
</evidence>
<proteinExistence type="predicted"/>
<name>T1IG60_RHOPR</name>
<evidence type="ECO:0000313" key="2">
    <source>
        <dbReference type="Proteomes" id="UP000015103"/>
    </source>
</evidence>
<sequence length="209" mass="23778">MKYLIILLSTFFLAQGLEDVDLPFKKAFEEDYHEVLAPLFKGYLELKHVIEEATKYQASYERTTKHLADRLINVPPHCVPTEEYSVEETGDDEACKALTQSLKKASELAKKVADFVHKAGLKFCRKLARLFTCVNINPVKTVKCVVDTVNDLKNLVQEFKPEALKLKDEVVELTKELKTDFKKCFGAQSKVQAETERAVAQAELCNNLY</sequence>
<dbReference type="EnsemblMetazoa" id="RPRC015279-RA">
    <property type="protein sequence ID" value="RPRC015279-PA"/>
    <property type="gene ID" value="RPRC015279"/>
</dbReference>
<accession>T1IG60</accession>
<dbReference type="EMBL" id="ACPB03025002">
    <property type="status" value="NOT_ANNOTATED_CDS"/>
    <property type="molecule type" value="Genomic_DNA"/>
</dbReference>
<dbReference type="VEuPathDB" id="VectorBase:RPRC015279"/>
<dbReference type="AlphaFoldDB" id="T1IG60"/>
<reference evidence="1" key="1">
    <citation type="submission" date="2015-05" db="UniProtKB">
        <authorList>
            <consortium name="EnsemblMetazoa"/>
        </authorList>
    </citation>
    <scope>IDENTIFICATION</scope>
</reference>
<dbReference type="Proteomes" id="UP000015103">
    <property type="component" value="Unassembled WGS sequence"/>
</dbReference>
<dbReference type="InParanoid" id="T1IG60"/>
<protein>
    <submittedName>
        <fullName evidence="1">Uncharacterized protein</fullName>
    </submittedName>
</protein>